<feature type="chain" id="PRO_5047253256" evidence="1">
    <location>
        <begin position="22"/>
        <end position="78"/>
    </location>
</feature>
<evidence type="ECO:0000313" key="3">
    <source>
        <dbReference type="Proteomes" id="UP000778797"/>
    </source>
</evidence>
<proteinExistence type="predicted"/>
<accession>A0ABS8EQN0</accession>
<dbReference type="Proteomes" id="UP000778797">
    <property type="component" value="Unassembled WGS sequence"/>
</dbReference>
<organism evidence="2 3">
    <name type="scientific">Winogradskyella immobilis</name>
    <dbReference type="NCBI Taxonomy" id="2816852"/>
    <lineage>
        <taxon>Bacteria</taxon>
        <taxon>Pseudomonadati</taxon>
        <taxon>Bacteroidota</taxon>
        <taxon>Flavobacteriia</taxon>
        <taxon>Flavobacteriales</taxon>
        <taxon>Flavobacteriaceae</taxon>
        <taxon>Winogradskyella</taxon>
    </lineage>
</organism>
<keyword evidence="3" id="KW-1185">Reference proteome</keyword>
<name>A0ABS8EQN0_9FLAO</name>
<sequence length="78" mass="8897">MKKRVFAVIAVVLFMSSSINASNLILVDDCGDYAWNSLLAEEEVFGEYNFEDAFEAYLWYYDLCEENNGNVGEPLIIN</sequence>
<protein>
    <submittedName>
        <fullName evidence="2">Uncharacterized protein</fullName>
    </submittedName>
</protein>
<reference evidence="3" key="2">
    <citation type="submission" date="2023-07" db="EMBL/GenBank/DDBJ databases">
        <title>Genome of Winogradskyella sp. E313.</title>
        <authorList>
            <person name="Zhou Y."/>
        </authorList>
    </citation>
    <scope>NUCLEOTIDE SEQUENCE [LARGE SCALE GENOMIC DNA]</scope>
    <source>
        <strain evidence="3">E313</strain>
    </source>
</reference>
<gene>
    <name evidence="2" type="ORF">J1C55_11995</name>
</gene>
<evidence type="ECO:0000313" key="2">
    <source>
        <dbReference type="EMBL" id="MCC1485316.1"/>
    </source>
</evidence>
<evidence type="ECO:0000256" key="1">
    <source>
        <dbReference type="SAM" id="SignalP"/>
    </source>
</evidence>
<dbReference type="RefSeq" id="WP_227477808.1">
    <property type="nucleotide sequence ID" value="NZ_JAFMPT010000019.1"/>
</dbReference>
<comment type="caution">
    <text evidence="2">The sequence shown here is derived from an EMBL/GenBank/DDBJ whole genome shotgun (WGS) entry which is preliminary data.</text>
</comment>
<feature type="signal peptide" evidence="1">
    <location>
        <begin position="1"/>
        <end position="21"/>
    </location>
</feature>
<reference evidence="3" key="1">
    <citation type="submission" date="2021-03" db="EMBL/GenBank/DDBJ databases">
        <title>Genome of Cognatishimia sp. F0-27.</title>
        <authorList>
            <person name="Ping X."/>
        </authorList>
    </citation>
    <scope>NUCLEOTIDE SEQUENCE [LARGE SCALE GENOMIC DNA]</scope>
    <source>
        <strain evidence="3">E313</strain>
    </source>
</reference>
<dbReference type="EMBL" id="JAFMPT010000019">
    <property type="protein sequence ID" value="MCC1485316.1"/>
    <property type="molecule type" value="Genomic_DNA"/>
</dbReference>
<keyword evidence="1" id="KW-0732">Signal</keyword>